<feature type="region of interest" description="Disordered" evidence="1">
    <location>
        <begin position="18"/>
        <end position="41"/>
    </location>
</feature>
<gene>
    <name evidence="2" type="ORF">PMIN01_11595</name>
</gene>
<evidence type="ECO:0000256" key="1">
    <source>
        <dbReference type="SAM" id="MobiDB-lite"/>
    </source>
</evidence>
<dbReference type="EMBL" id="WJXW01000014">
    <property type="protein sequence ID" value="KAF9730726.1"/>
    <property type="molecule type" value="Genomic_DNA"/>
</dbReference>
<evidence type="ECO:0000313" key="2">
    <source>
        <dbReference type="EMBL" id="KAF9730726.1"/>
    </source>
</evidence>
<protein>
    <submittedName>
        <fullName evidence="2">Uncharacterized protein</fullName>
    </submittedName>
</protein>
<accession>A0A9P6G8T0</accession>
<name>A0A9P6G8T0_9PLEO</name>
<reference evidence="2" key="1">
    <citation type="journal article" date="2020" name="Mol. Plant Microbe Interact.">
        <title>Genome Sequence of the Biocontrol Agent Coniothyrium minitans strain Conio (IMI 134523).</title>
        <authorList>
            <person name="Patel D."/>
            <person name="Shittu T.A."/>
            <person name="Baroncelli R."/>
            <person name="Muthumeenakshi S."/>
            <person name="Osborne T.H."/>
            <person name="Janganan T.K."/>
            <person name="Sreenivasaprasad S."/>
        </authorList>
    </citation>
    <scope>NUCLEOTIDE SEQUENCE</scope>
    <source>
        <strain evidence="2">Conio</strain>
    </source>
</reference>
<keyword evidence="3" id="KW-1185">Reference proteome</keyword>
<feature type="compositionally biased region" description="Low complexity" evidence="1">
    <location>
        <begin position="31"/>
        <end position="41"/>
    </location>
</feature>
<evidence type="ECO:0000313" key="3">
    <source>
        <dbReference type="Proteomes" id="UP000756921"/>
    </source>
</evidence>
<dbReference type="AlphaFoldDB" id="A0A9P6G8T0"/>
<organism evidence="2 3">
    <name type="scientific">Paraphaeosphaeria minitans</name>
    <dbReference type="NCBI Taxonomy" id="565426"/>
    <lineage>
        <taxon>Eukaryota</taxon>
        <taxon>Fungi</taxon>
        <taxon>Dikarya</taxon>
        <taxon>Ascomycota</taxon>
        <taxon>Pezizomycotina</taxon>
        <taxon>Dothideomycetes</taxon>
        <taxon>Pleosporomycetidae</taxon>
        <taxon>Pleosporales</taxon>
        <taxon>Massarineae</taxon>
        <taxon>Didymosphaeriaceae</taxon>
        <taxon>Paraphaeosphaeria</taxon>
    </lineage>
</organism>
<comment type="caution">
    <text evidence="2">The sequence shown here is derived from an EMBL/GenBank/DDBJ whole genome shotgun (WGS) entry which is preliminary data.</text>
</comment>
<proteinExistence type="predicted"/>
<dbReference type="Proteomes" id="UP000756921">
    <property type="component" value="Unassembled WGS sequence"/>
</dbReference>
<sequence>MARTAATWASLPVLPRRLGQLRPNRSGGQRGAAAVRKGGRR</sequence>